<gene>
    <name evidence="1" type="ORF">OG517_34205</name>
</gene>
<keyword evidence="2" id="KW-1185">Reference proteome</keyword>
<reference evidence="1" key="1">
    <citation type="submission" date="2022-10" db="EMBL/GenBank/DDBJ databases">
        <title>The complete genomes of actinobacterial strains from the NBC collection.</title>
        <authorList>
            <person name="Joergensen T.S."/>
            <person name="Alvarez Arevalo M."/>
            <person name="Sterndorff E.B."/>
            <person name="Faurdal D."/>
            <person name="Vuksanovic O."/>
            <person name="Mourched A.-S."/>
            <person name="Charusanti P."/>
            <person name="Shaw S."/>
            <person name="Blin K."/>
            <person name="Weber T."/>
        </authorList>
    </citation>
    <scope>NUCLEOTIDE SEQUENCE</scope>
    <source>
        <strain evidence="1">NBC_00248</strain>
    </source>
</reference>
<organism evidence="1 2">
    <name type="scientific">Streptomyces virginiae</name>
    <name type="common">Streptomyces cinnamonensis</name>
    <dbReference type="NCBI Taxonomy" id="1961"/>
    <lineage>
        <taxon>Bacteria</taxon>
        <taxon>Bacillati</taxon>
        <taxon>Actinomycetota</taxon>
        <taxon>Actinomycetes</taxon>
        <taxon>Kitasatosporales</taxon>
        <taxon>Streptomycetaceae</taxon>
        <taxon>Streptomyces</taxon>
    </lineage>
</organism>
<sequence>MGIPPGFPHALSPSDLTARRHAQVSNFLAERGLSPEWLATLMQERVGEGLLLLTSSPVHGLANATSDLDFIRIQADEIDGPRISTKIFEDGHHLEVVSFSHAELAANLAELERLAAATPEVTVAGFRSWDKQREPRRKQTERIVNGIALDGTAPYLDGLPALATVWARASQHTAVEQAVHTVLAEAAGESRGRVGYAYNVLLHVMDALLSHHGDVYTTRKWYVLRWTRLVADGTWRDGRAQAVAADVERLRKEIAGALDPSSDGRPLAGAYAALVLDCLRATGTAGSVTVQLEVTGTVHAFLPGASLLVAPGGSVVLPGAGAELPLSTAPVPLEELAGLDARDAATVLRALRSGAARLNIGYCDEEATA</sequence>
<dbReference type="Proteomes" id="UP001432039">
    <property type="component" value="Chromosome"/>
</dbReference>
<dbReference type="InterPro" id="IPR046043">
    <property type="entry name" value="DUF6001"/>
</dbReference>
<protein>
    <submittedName>
        <fullName evidence="1">DUF6001 family protein</fullName>
    </submittedName>
</protein>
<dbReference type="RefSeq" id="WP_328964407.1">
    <property type="nucleotide sequence ID" value="NZ_CP108090.1"/>
</dbReference>
<proteinExistence type="predicted"/>
<evidence type="ECO:0000313" key="2">
    <source>
        <dbReference type="Proteomes" id="UP001432039"/>
    </source>
</evidence>
<evidence type="ECO:0000313" key="1">
    <source>
        <dbReference type="EMBL" id="WUQ16064.1"/>
    </source>
</evidence>
<dbReference type="Pfam" id="PF19464">
    <property type="entry name" value="DUF6001"/>
    <property type="match status" value="1"/>
</dbReference>
<dbReference type="EMBL" id="CP108090">
    <property type="protein sequence ID" value="WUQ16064.1"/>
    <property type="molecule type" value="Genomic_DNA"/>
</dbReference>
<accession>A0ABZ1TJR3</accession>
<name>A0ABZ1TJR3_STRVG</name>